<evidence type="ECO:0000313" key="2">
    <source>
        <dbReference type="EMBL" id="EFC45320.1"/>
    </source>
</evidence>
<evidence type="ECO:0000256" key="1">
    <source>
        <dbReference type="SAM" id="MobiDB-lite"/>
    </source>
</evidence>
<dbReference type="KEGG" id="ngr:NAEGRDRAFT_66589"/>
<feature type="region of interest" description="Disordered" evidence="1">
    <location>
        <begin position="1"/>
        <end position="24"/>
    </location>
</feature>
<protein>
    <submittedName>
        <fullName evidence="2">Predicted protein</fullName>
    </submittedName>
</protein>
<accession>D2VCJ1</accession>
<proteinExistence type="predicted"/>
<dbReference type="InParanoid" id="D2VCJ1"/>
<dbReference type="EMBL" id="GG738863">
    <property type="protein sequence ID" value="EFC45320.1"/>
    <property type="molecule type" value="Genomic_DNA"/>
</dbReference>
<dbReference type="GeneID" id="8850432"/>
<keyword evidence="3" id="KW-1185">Reference proteome</keyword>
<dbReference type="VEuPathDB" id="AmoebaDB:NAEGRDRAFT_66589"/>
<evidence type="ECO:0000313" key="3">
    <source>
        <dbReference type="Proteomes" id="UP000006671"/>
    </source>
</evidence>
<name>D2VCJ1_NAEGR</name>
<sequence>MPPSITASNEKLKSKKTTKRKNEEEYIPFDNDEFIEAEDETTKAKKPTKTNIKVTTHNNPVPSTPKKRKTGSTVDFVPVTTPSTYTNSNHNPVKVDFCQSDLANDDSLFKIPFINREYVSQQLAESLLLQKSTQKGILPILSQHFGSGKTALVENFRQVLTRNNISLVGTEENVKSLMQAALVYLDVSIEAPSDKFEDLDLKGIFFENCLERTCDALKQVDATFLDESEKEKLKMSLSVIQNMVCNEEPLYLHQKVVASFKDCGNIFNFFQRWSKNQLFPLLLFFDEFSHLGESVILKFWQRLKLLFGCTNPGKTIRYPGIYIVVAGKSAALAKLGRGFIVSPTPSIHIVLDMLKVEHIAELITELEISPNKSITMKQFLEQEFKIGKHFEFFCKVLHEYSGGIPRLIIKTAFSFVDYWRRTGKAVELSSREKIELVFKSFKTSEILSHVRNLSEIIPLTFEADHPSYSTLKRFFYFATVGIPVEPKANMIDLIYDLNIGVETMLVAEEDVSHQYFRPIVPKFISLSEIEIPEKIQMLQQIFSHGFKESQYVDKGALLEILVRDTIISKIVFLITENKLKGGKWKTIHPCFAKSNLLRDKIVKMDTQYVRYMPKIITSNKAKCHKDSEYFEMDIPWDHTASDQNWKKVKQVFFIGDCLVHPAPKSRSSDFYINLPPDCALAFAVKNYPKTVFSIQMLQQEIDTCFLSTQKGTFSKITLFVFCSGIEHSDLNNYCDRDGCLVLESGVYEFEENNTIKTTQSSFKPVFKKLRNTPNNISEYSPPHHDLKIYIPDDMEVIVLGKQSFDSFFNENDRSLLQRLSTDLPTVQHLESILPNIY</sequence>
<reference evidence="2 3" key="1">
    <citation type="journal article" date="2010" name="Cell">
        <title>The genome of Naegleria gruberi illuminates early eukaryotic versatility.</title>
        <authorList>
            <person name="Fritz-Laylin L.K."/>
            <person name="Prochnik S.E."/>
            <person name="Ginger M.L."/>
            <person name="Dacks J.B."/>
            <person name="Carpenter M.L."/>
            <person name="Field M.C."/>
            <person name="Kuo A."/>
            <person name="Paredez A."/>
            <person name="Chapman J."/>
            <person name="Pham J."/>
            <person name="Shu S."/>
            <person name="Neupane R."/>
            <person name="Cipriano M."/>
            <person name="Mancuso J."/>
            <person name="Tu H."/>
            <person name="Salamov A."/>
            <person name="Lindquist E."/>
            <person name="Shapiro H."/>
            <person name="Lucas S."/>
            <person name="Grigoriev I.V."/>
            <person name="Cande W.Z."/>
            <person name="Fulton C."/>
            <person name="Rokhsar D.S."/>
            <person name="Dawson S.C."/>
        </authorList>
    </citation>
    <scope>NUCLEOTIDE SEQUENCE [LARGE SCALE GENOMIC DNA]</scope>
    <source>
        <strain evidence="2 3">NEG-M</strain>
    </source>
</reference>
<dbReference type="SUPFAM" id="SSF52540">
    <property type="entry name" value="P-loop containing nucleoside triphosphate hydrolases"/>
    <property type="match status" value="1"/>
</dbReference>
<dbReference type="InterPro" id="IPR027417">
    <property type="entry name" value="P-loop_NTPase"/>
</dbReference>
<dbReference type="Proteomes" id="UP000006671">
    <property type="component" value="Unassembled WGS sequence"/>
</dbReference>
<dbReference type="RefSeq" id="XP_002678064.1">
    <property type="nucleotide sequence ID" value="XM_002678018.1"/>
</dbReference>
<dbReference type="AlphaFoldDB" id="D2VCJ1"/>
<gene>
    <name evidence="2" type="ORF">NAEGRDRAFT_66589</name>
</gene>
<feature type="region of interest" description="Disordered" evidence="1">
    <location>
        <begin position="53"/>
        <end position="75"/>
    </location>
</feature>
<dbReference type="Gene3D" id="3.40.50.300">
    <property type="entry name" value="P-loop containing nucleotide triphosphate hydrolases"/>
    <property type="match status" value="1"/>
</dbReference>
<organism evidence="3">
    <name type="scientific">Naegleria gruberi</name>
    <name type="common">Amoeba</name>
    <dbReference type="NCBI Taxonomy" id="5762"/>
    <lineage>
        <taxon>Eukaryota</taxon>
        <taxon>Discoba</taxon>
        <taxon>Heterolobosea</taxon>
        <taxon>Tetramitia</taxon>
        <taxon>Eutetramitia</taxon>
        <taxon>Vahlkampfiidae</taxon>
        <taxon>Naegleria</taxon>
    </lineage>
</organism>